<evidence type="ECO:0000256" key="9">
    <source>
        <dbReference type="ARBA" id="ARBA00022759"/>
    </source>
</evidence>
<evidence type="ECO:0000256" key="7">
    <source>
        <dbReference type="ARBA" id="ARBA00022722"/>
    </source>
</evidence>
<evidence type="ECO:0000256" key="12">
    <source>
        <dbReference type="PROSITE-ProRule" id="PRU01319"/>
    </source>
</evidence>
<keyword evidence="11" id="KW-0464">Manganese</keyword>
<name>A0A1F7XJP9_9BACT</name>
<sequence length="236" mass="26726">MKFPNFSFEKKLWKAGYKLVAGVDEVGRGSFAGPVVAGCVVFYPSQLLQGEALRNLRKEGVVINDSKRMTPRQRERANKWIKENVAAWGVGGANVSLINRIGMGKATKVAFRRAIAEANLKLKTKDSNLIDFLLIDAFYIPYVRGLRRKNQKAIINGDEKSITIAAASIIAKVYRDALMRKMSHKYPRYGWGRNKGYGTREHQRALRKYGLSRYHRKQFVATYFKKTSSSQVQSSA</sequence>
<feature type="binding site" evidence="12">
    <location>
        <position position="25"/>
    </location>
    <ligand>
        <name>a divalent metal cation</name>
        <dbReference type="ChEBI" id="CHEBI:60240"/>
    </ligand>
</feature>
<dbReference type="Gene3D" id="3.30.420.10">
    <property type="entry name" value="Ribonuclease H-like superfamily/Ribonuclease H"/>
    <property type="match status" value="1"/>
</dbReference>
<keyword evidence="6" id="KW-0963">Cytoplasm</keyword>
<comment type="caution">
    <text evidence="15">The sequence shown here is derived from an EMBL/GenBank/DDBJ whole genome shotgun (WGS) entry which is preliminary data.</text>
</comment>
<proteinExistence type="inferred from homology"/>
<comment type="cofactor">
    <cofactor evidence="2">
        <name>Mg(2+)</name>
        <dbReference type="ChEBI" id="CHEBI:18420"/>
    </cofactor>
</comment>
<dbReference type="GO" id="GO:0043137">
    <property type="term" value="P:DNA replication, removal of RNA primer"/>
    <property type="evidence" value="ECO:0007669"/>
    <property type="project" value="TreeGrafter"/>
</dbReference>
<keyword evidence="9 12" id="KW-0255">Endonuclease</keyword>
<keyword evidence="7 12" id="KW-0540">Nuclease</keyword>
<comment type="subcellular location">
    <subcellularLocation>
        <location evidence="4">Cytoplasm</location>
    </subcellularLocation>
</comment>
<comment type="cofactor">
    <cofactor evidence="12">
        <name>Mn(2+)</name>
        <dbReference type="ChEBI" id="CHEBI:29035"/>
    </cofactor>
    <cofactor evidence="12">
        <name>Mg(2+)</name>
        <dbReference type="ChEBI" id="CHEBI:18420"/>
    </cofactor>
    <text evidence="12">Manganese or magnesium. Binds 1 divalent metal ion per monomer in the absence of substrate. May bind a second metal ion after substrate binding.</text>
</comment>
<evidence type="ECO:0000256" key="13">
    <source>
        <dbReference type="RuleBase" id="RU003515"/>
    </source>
</evidence>
<dbReference type="GO" id="GO:0005737">
    <property type="term" value="C:cytoplasm"/>
    <property type="evidence" value="ECO:0007669"/>
    <property type="project" value="UniProtKB-SubCell"/>
</dbReference>
<dbReference type="InterPro" id="IPR001352">
    <property type="entry name" value="RNase_HII/HIII"/>
</dbReference>
<dbReference type="STRING" id="1802485.A2V97_01415"/>
<dbReference type="InterPro" id="IPR036397">
    <property type="entry name" value="RNaseH_sf"/>
</dbReference>
<dbReference type="Pfam" id="PF01351">
    <property type="entry name" value="RNase_HII"/>
    <property type="match status" value="1"/>
</dbReference>
<evidence type="ECO:0000256" key="8">
    <source>
        <dbReference type="ARBA" id="ARBA00022723"/>
    </source>
</evidence>
<dbReference type="NCBIfam" id="NF000595">
    <property type="entry name" value="PRK00015.1-3"/>
    <property type="match status" value="1"/>
</dbReference>
<feature type="domain" description="RNase H type-2" evidence="14">
    <location>
        <begin position="18"/>
        <end position="231"/>
    </location>
</feature>
<comment type="catalytic activity">
    <reaction evidence="1 12 13">
        <text>Endonucleolytic cleavage to 5'-phosphomonoester.</text>
        <dbReference type="EC" id="3.1.26.4"/>
    </reaction>
</comment>
<feature type="binding site" evidence="12">
    <location>
        <position position="24"/>
    </location>
    <ligand>
        <name>a divalent metal cation</name>
        <dbReference type="ChEBI" id="CHEBI:60240"/>
    </ligand>
</feature>
<dbReference type="SUPFAM" id="SSF53098">
    <property type="entry name" value="Ribonuclease H-like"/>
    <property type="match status" value="1"/>
</dbReference>
<evidence type="ECO:0000256" key="2">
    <source>
        <dbReference type="ARBA" id="ARBA00001946"/>
    </source>
</evidence>
<dbReference type="CDD" id="cd07182">
    <property type="entry name" value="RNase_HII_bacteria_HII_like"/>
    <property type="match status" value="1"/>
</dbReference>
<accession>A0A1F7XJP9</accession>
<feature type="binding site" evidence="12">
    <location>
        <position position="136"/>
    </location>
    <ligand>
        <name>a divalent metal cation</name>
        <dbReference type="ChEBI" id="CHEBI:60240"/>
    </ligand>
</feature>
<protein>
    <recommendedName>
        <fullName evidence="13">Ribonuclease</fullName>
        <ecNumber evidence="13">3.1.26.4</ecNumber>
    </recommendedName>
</protein>
<evidence type="ECO:0000256" key="10">
    <source>
        <dbReference type="ARBA" id="ARBA00022801"/>
    </source>
</evidence>
<organism evidence="15 16">
    <name type="scientific">Candidatus Woesebacteria bacterium RBG_16_42_24</name>
    <dbReference type="NCBI Taxonomy" id="1802485"/>
    <lineage>
        <taxon>Bacteria</taxon>
        <taxon>Candidatus Woeseibacteriota</taxon>
    </lineage>
</organism>
<dbReference type="InterPro" id="IPR012337">
    <property type="entry name" value="RNaseH-like_sf"/>
</dbReference>
<reference evidence="15 16" key="1">
    <citation type="journal article" date="2016" name="Nat. Commun.">
        <title>Thousands of microbial genomes shed light on interconnected biogeochemical processes in an aquifer system.</title>
        <authorList>
            <person name="Anantharaman K."/>
            <person name="Brown C.T."/>
            <person name="Hug L.A."/>
            <person name="Sharon I."/>
            <person name="Castelle C.J."/>
            <person name="Probst A.J."/>
            <person name="Thomas B.C."/>
            <person name="Singh A."/>
            <person name="Wilkins M.J."/>
            <person name="Karaoz U."/>
            <person name="Brodie E.L."/>
            <person name="Williams K.H."/>
            <person name="Hubbard S.S."/>
            <person name="Banfield J.F."/>
        </authorList>
    </citation>
    <scope>NUCLEOTIDE SEQUENCE [LARGE SCALE GENOMIC DNA]</scope>
</reference>
<evidence type="ECO:0000256" key="5">
    <source>
        <dbReference type="ARBA" id="ARBA00007383"/>
    </source>
</evidence>
<evidence type="ECO:0000256" key="6">
    <source>
        <dbReference type="ARBA" id="ARBA00022490"/>
    </source>
</evidence>
<dbReference type="AlphaFoldDB" id="A0A1F7XJP9"/>
<gene>
    <name evidence="15" type="ORF">A2V97_01415</name>
</gene>
<evidence type="ECO:0000256" key="1">
    <source>
        <dbReference type="ARBA" id="ARBA00000077"/>
    </source>
</evidence>
<evidence type="ECO:0000313" key="16">
    <source>
        <dbReference type="Proteomes" id="UP000177382"/>
    </source>
</evidence>
<dbReference type="GO" id="GO:0046872">
    <property type="term" value="F:metal ion binding"/>
    <property type="evidence" value="ECO:0007669"/>
    <property type="project" value="UniProtKB-KW"/>
</dbReference>
<dbReference type="Proteomes" id="UP000177382">
    <property type="component" value="Unassembled WGS sequence"/>
</dbReference>
<evidence type="ECO:0000313" key="15">
    <source>
        <dbReference type="EMBL" id="OGM15274.1"/>
    </source>
</evidence>
<dbReference type="InterPro" id="IPR022898">
    <property type="entry name" value="RNase_HII"/>
</dbReference>
<dbReference type="PANTHER" id="PTHR10954">
    <property type="entry name" value="RIBONUCLEASE H2 SUBUNIT A"/>
    <property type="match status" value="1"/>
</dbReference>
<keyword evidence="8 12" id="KW-0479">Metal-binding</keyword>
<keyword evidence="10 12" id="KW-0378">Hydrolase</keyword>
<dbReference type="GO" id="GO:0006298">
    <property type="term" value="P:mismatch repair"/>
    <property type="evidence" value="ECO:0007669"/>
    <property type="project" value="TreeGrafter"/>
</dbReference>
<dbReference type="GO" id="GO:0004523">
    <property type="term" value="F:RNA-DNA hybrid ribonuclease activity"/>
    <property type="evidence" value="ECO:0007669"/>
    <property type="project" value="UniProtKB-UniRule"/>
</dbReference>
<dbReference type="GO" id="GO:0003723">
    <property type="term" value="F:RNA binding"/>
    <property type="evidence" value="ECO:0007669"/>
    <property type="project" value="UniProtKB-UniRule"/>
</dbReference>
<dbReference type="EC" id="3.1.26.4" evidence="13"/>
<evidence type="ECO:0000259" key="14">
    <source>
        <dbReference type="PROSITE" id="PS51975"/>
    </source>
</evidence>
<evidence type="ECO:0000256" key="3">
    <source>
        <dbReference type="ARBA" id="ARBA00004065"/>
    </source>
</evidence>
<dbReference type="PANTHER" id="PTHR10954:SF18">
    <property type="entry name" value="RIBONUCLEASE HII"/>
    <property type="match status" value="1"/>
</dbReference>
<dbReference type="GO" id="GO:0032299">
    <property type="term" value="C:ribonuclease H2 complex"/>
    <property type="evidence" value="ECO:0007669"/>
    <property type="project" value="TreeGrafter"/>
</dbReference>
<evidence type="ECO:0000256" key="11">
    <source>
        <dbReference type="ARBA" id="ARBA00023211"/>
    </source>
</evidence>
<comment type="function">
    <text evidence="3 13">Endonuclease that specifically degrades the RNA of RNA-DNA hybrids.</text>
</comment>
<dbReference type="PROSITE" id="PS51975">
    <property type="entry name" value="RNASE_H_2"/>
    <property type="match status" value="1"/>
</dbReference>
<evidence type="ECO:0000256" key="4">
    <source>
        <dbReference type="ARBA" id="ARBA00004496"/>
    </source>
</evidence>
<comment type="similarity">
    <text evidence="5 13">Belongs to the RNase HII family.</text>
</comment>
<dbReference type="EMBL" id="MGFX01000006">
    <property type="protein sequence ID" value="OGM15274.1"/>
    <property type="molecule type" value="Genomic_DNA"/>
</dbReference>
<dbReference type="InterPro" id="IPR024567">
    <property type="entry name" value="RNase_HII/HIII_dom"/>
</dbReference>